<sequence>MAALPQAAAGVPASRRVGDRRWDTRCGAGEAPHGCAEAWGAAPGAAPGAGGSRRGGVGAARRRRTAHHRKTAAEPAEPLLHHQSNMQEAMASSGKEHRRGVPRPPPLSLYIEREQGEVIMAGQALATTRMLQQVATSSSGKKRILSKQLSMKETTREVKWEKRRRQIHRQRSSMALQDVEEEASANMFAATTDSEMGSSTERVPKRLTDGDLDELRGSMELGFGFDEENGGQNLCDTLPALDLYFAVNRQLSEPKMRLSTSSLPSPTSATSSSSTLGGTSNPGSPVAPSSFMDSWKICSPGDNPQLVKTRLRHWAQVVACSVKHSS</sequence>
<dbReference type="eggNOG" id="KOG4197">
    <property type="taxonomic scope" value="Eukaryota"/>
</dbReference>
<feature type="region of interest" description="Disordered" evidence="1">
    <location>
        <begin position="1"/>
        <end position="31"/>
    </location>
</feature>
<feature type="compositionally biased region" description="Basic residues" evidence="1">
    <location>
        <begin position="60"/>
        <end position="70"/>
    </location>
</feature>
<dbReference type="AlphaFoldDB" id="A0A0E0P6R8"/>
<dbReference type="EnsemblPlants" id="ORUFI04G07120.1">
    <property type="protein sequence ID" value="ORUFI04G07120.1"/>
    <property type="gene ID" value="ORUFI04G07120"/>
</dbReference>
<reference evidence="3" key="1">
    <citation type="submission" date="2013-06" db="EMBL/GenBank/DDBJ databases">
        <authorList>
            <person name="Zhao Q."/>
        </authorList>
    </citation>
    <scope>NUCLEOTIDE SEQUENCE</scope>
    <source>
        <strain evidence="3">cv. W1943</strain>
    </source>
</reference>
<organism evidence="2 3">
    <name type="scientific">Oryza rufipogon</name>
    <name type="common">Brownbeard rice</name>
    <name type="synonym">Asian wild rice</name>
    <dbReference type="NCBI Taxonomy" id="4529"/>
    <lineage>
        <taxon>Eukaryota</taxon>
        <taxon>Viridiplantae</taxon>
        <taxon>Streptophyta</taxon>
        <taxon>Embryophyta</taxon>
        <taxon>Tracheophyta</taxon>
        <taxon>Spermatophyta</taxon>
        <taxon>Magnoliopsida</taxon>
        <taxon>Liliopsida</taxon>
        <taxon>Poales</taxon>
        <taxon>Poaceae</taxon>
        <taxon>BOP clade</taxon>
        <taxon>Oryzoideae</taxon>
        <taxon>Oryzeae</taxon>
        <taxon>Oryzinae</taxon>
        <taxon>Oryza</taxon>
    </lineage>
</organism>
<dbReference type="Gramene" id="ORUFI04G07120.1">
    <property type="protein sequence ID" value="ORUFI04G07120.1"/>
    <property type="gene ID" value="ORUFI04G07120"/>
</dbReference>
<evidence type="ECO:0000313" key="2">
    <source>
        <dbReference type="EnsemblPlants" id="ORUFI04G07120.1"/>
    </source>
</evidence>
<feature type="region of interest" description="Disordered" evidence="1">
    <location>
        <begin position="256"/>
        <end position="286"/>
    </location>
</feature>
<dbReference type="HOGENOM" id="CLU_853597_0_0_1"/>
<evidence type="ECO:0000256" key="1">
    <source>
        <dbReference type="SAM" id="MobiDB-lite"/>
    </source>
</evidence>
<reference evidence="2" key="2">
    <citation type="submission" date="2015-06" db="UniProtKB">
        <authorList>
            <consortium name="EnsemblPlants"/>
        </authorList>
    </citation>
    <scope>IDENTIFICATION</scope>
</reference>
<dbReference type="OMA" id="SGGQNLC"/>
<keyword evidence="3" id="KW-1185">Reference proteome</keyword>
<feature type="region of interest" description="Disordered" evidence="1">
    <location>
        <begin position="43"/>
        <end position="105"/>
    </location>
</feature>
<evidence type="ECO:0000313" key="3">
    <source>
        <dbReference type="Proteomes" id="UP000008022"/>
    </source>
</evidence>
<feature type="compositionally biased region" description="Gly residues" evidence="1">
    <location>
        <begin position="47"/>
        <end position="58"/>
    </location>
</feature>
<dbReference type="PANTHER" id="PTHR31865:SF3">
    <property type="entry name" value="PHOSPHODIESTERASE EPSILON-1, PUTATIVE (DUF1685)-RELATED"/>
    <property type="match status" value="1"/>
</dbReference>
<dbReference type="InterPro" id="IPR012881">
    <property type="entry name" value="DUF1685"/>
</dbReference>
<feature type="compositionally biased region" description="Low complexity" evidence="1">
    <location>
        <begin position="1"/>
        <end position="13"/>
    </location>
</feature>
<protein>
    <submittedName>
        <fullName evidence="2">Uncharacterized protein</fullName>
    </submittedName>
</protein>
<accession>A0A0E0P6R8</accession>
<proteinExistence type="predicted"/>
<dbReference type="STRING" id="4529.A0A0E0P6R8"/>
<name>A0A0E0P6R8_ORYRU</name>
<dbReference type="Pfam" id="PF07939">
    <property type="entry name" value="DUF1685"/>
    <property type="match status" value="1"/>
</dbReference>
<dbReference type="PANTHER" id="PTHR31865">
    <property type="entry name" value="OSJNBA0071G03.3 PROTEIN"/>
    <property type="match status" value="1"/>
</dbReference>
<dbReference type="Proteomes" id="UP000008022">
    <property type="component" value="Unassembled WGS sequence"/>
</dbReference>
<feature type="compositionally biased region" description="Low complexity" evidence="1">
    <location>
        <begin position="258"/>
        <end position="284"/>
    </location>
</feature>